<dbReference type="RefSeq" id="WP_386444225.1">
    <property type="nucleotide sequence ID" value="NZ_JBHSFH010000004.1"/>
</dbReference>
<accession>A0ABV9A486</accession>
<dbReference type="EMBL" id="JBHSFH010000004">
    <property type="protein sequence ID" value="MFC4494022.1"/>
    <property type="molecule type" value="Genomic_DNA"/>
</dbReference>
<evidence type="ECO:0000313" key="2">
    <source>
        <dbReference type="EMBL" id="MFC4494022.1"/>
    </source>
</evidence>
<feature type="region of interest" description="Disordered" evidence="1">
    <location>
        <begin position="38"/>
        <end position="65"/>
    </location>
</feature>
<keyword evidence="3" id="KW-1185">Reference proteome</keyword>
<organism evidence="2 3">
    <name type="scientific">Streptomyces ovatisporus</name>
    <dbReference type="NCBI Taxonomy" id="1128682"/>
    <lineage>
        <taxon>Bacteria</taxon>
        <taxon>Bacillati</taxon>
        <taxon>Actinomycetota</taxon>
        <taxon>Actinomycetes</taxon>
        <taxon>Kitasatosporales</taxon>
        <taxon>Streptomycetaceae</taxon>
        <taxon>Streptomyces</taxon>
    </lineage>
</organism>
<gene>
    <name evidence="2" type="ORF">ACFPA8_07740</name>
</gene>
<evidence type="ECO:0000256" key="1">
    <source>
        <dbReference type="SAM" id="MobiDB-lite"/>
    </source>
</evidence>
<dbReference type="Proteomes" id="UP001595997">
    <property type="component" value="Unassembled WGS sequence"/>
</dbReference>
<evidence type="ECO:0000313" key="3">
    <source>
        <dbReference type="Proteomes" id="UP001595997"/>
    </source>
</evidence>
<sequence length="65" mass="7912">MKQDEQWFIVYRQRVNPSRAQRKRSDFRENVCKVRGRKSAEASVKRANRAQQASRGEWRYSYMDD</sequence>
<reference evidence="3" key="1">
    <citation type="journal article" date="2019" name="Int. J. Syst. Evol. Microbiol.">
        <title>The Global Catalogue of Microorganisms (GCM) 10K type strain sequencing project: providing services to taxonomists for standard genome sequencing and annotation.</title>
        <authorList>
            <consortium name="The Broad Institute Genomics Platform"/>
            <consortium name="The Broad Institute Genome Sequencing Center for Infectious Disease"/>
            <person name="Wu L."/>
            <person name="Ma J."/>
        </authorList>
    </citation>
    <scope>NUCLEOTIDE SEQUENCE [LARGE SCALE GENOMIC DNA]</scope>
    <source>
        <strain evidence="3">CGMCC 4.7357</strain>
    </source>
</reference>
<proteinExistence type="predicted"/>
<comment type="caution">
    <text evidence="2">The sequence shown here is derived from an EMBL/GenBank/DDBJ whole genome shotgun (WGS) entry which is preliminary data.</text>
</comment>
<name>A0ABV9A486_9ACTN</name>
<protein>
    <submittedName>
        <fullName evidence="2">Uncharacterized protein</fullName>
    </submittedName>
</protein>